<feature type="signal peptide" evidence="1">
    <location>
        <begin position="1"/>
        <end position="24"/>
    </location>
</feature>
<sequence>MKRFKKPIYMLAGTMLLLSSCELTEVTNPYVTEDRFIPSFQSLETWLNGVRRQASVTVGTVVEFSELVSDNYFNNYTQSSKVFDNPEINYFDQDVANIQAAIHKLMETSRFGLEELIPLQDEDVSQQKAELLFYQAYAHILGAELYIGLPTEARGEVRSPNELLESAIVLLTEASSLFSETEDQAACTLLLARSHYRLGNLTEAVEFSREAITHPLSLRQVHYGTENGPSNNFQSYIFSSATNSFAPLPRLDFLDPKYFHQTTTIFEDEKPIAIAKAEEAYLILAEALVAQQNIAAAKQTLKDLLTNCVGKRPTTMLNDSKEKRNGGNRKDYPLTAASVKFDTESVTKEGLVLDRSLGNIPAYSVSGTHITLSDVDGAVTADETLYLIYLLRQEIFIAEGRRMTDLGIRFPISQREQLSNSHVTDKHTKAIIPDFIPKNRGLDDFTYDTASGVVTIKHDMNRILVQHKNSPYIMPFHK</sequence>
<dbReference type="EMBL" id="JACOIK010000003">
    <property type="protein sequence ID" value="MBD1432052.1"/>
    <property type="molecule type" value="Genomic_DNA"/>
</dbReference>
<keyword evidence="1" id="KW-0732">Signal</keyword>
<dbReference type="InterPro" id="IPR011990">
    <property type="entry name" value="TPR-like_helical_dom_sf"/>
</dbReference>
<evidence type="ECO:0000313" key="3">
    <source>
        <dbReference type="Proteomes" id="UP000602759"/>
    </source>
</evidence>
<dbReference type="RefSeq" id="WP_190993095.1">
    <property type="nucleotide sequence ID" value="NZ_JACOIK010000003.1"/>
</dbReference>
<dbReference type="Gene3D" id="1.25.40.390">
    <property type="match status" value="1"/>
</dbReference>
<proteinExistence type="predicted"/>
<dbReference type="PROSITE" id="PS51257">
    <property type="entry name" value="PROKAR_LIPOPROTEIN"/>
    <property type="match status" value="1"/>
</dbReference>
<accession>A0ABR7YL56</accession>
<evidence type="ECO:0000256" key="1">
    <source>
        <dbReference type="SAM" id="SignalP"/>
    </source>
</evidence>
<organism evidence="2 3">
    <name type="scientific">Sphingobacterium micropteri</name>
    <dbReference type="NCBI Taxonomy" id="2763501"/>
    <lineage>
        <taxon>Bacteria</taxon>
        <taxon>Pseudomonadati</taxon>
        <taxon>Bacteroidota</taxon>
        <taxon>Sphingobacteriia</taxon>
        <taxon>Sphingobacteriales</taxon>
        <taxon>Sphingobacteriaceae</taxon>
        <taxon>Sphingobacterium</taxon>
    </lineage>
</organism>
<comment type="caution">
    <text evidence="2">The sequence shown here is derived from an EMBL/GenBank/DDBJ whole genome shotgun (WGS) entry which is preliminary data.</text>
</comment>
<dbReference type="SUPFAM" id="SSF48452">
    <property type="entry name" value="TPR-like"/>
    <property type="match status" value="1"/>
</dbReference>
<reference evidence="2 3" key="1">
    <citation type="submission" date="2020-08" db="EMBL/GenBank/DDBJ databases">
        <title>Sphingobacterium sp. DN00404 isolated from aquaculture water.</title>
        <authorList>
            <person name="Zhang M."/>
        </authorList>
    </citation>
    <scope>NUCLEOTIDE SEQUENCE [LARGE SCALE GENOMIC DNA]</scope>
    <source>
        <strain evidence="2 3">DN00404</strain>
    </source>
</reference>
<keyword evidence="3" id="KW-1185">Reference proteome</keyword>
<feature type="chain" id="PRO_5045203507" evidence="1">
    <location>
        <begin position="25"/>
        <end position="478"/>
    </location>
</feature>
<evidence type="ECO:0000313" key="2">
    <source>
        <dbReference type="EMBL" id="MBD1432052.1"/>
    </source>
</evidence>
<name>A0ABR7YL56_9SPHI</name>
<gene>
    <name evidence="2" type="ORF">H8B06_04380</name>
</gene>
<protein>
    <submittedName>
        <fullName evidence="2">Tetratricopeptide repeat protein</fullName>
    </submittedName>
</protein>
<dbReference type="Proteomes" id="UP000602759">
    <property type="component" value="Unassembled WGS sequence"/>
</dbReference>